<evidence type="ECO:0000313" key="2">
    <source>
        <dbReference type="EMBL" id="MEN0642827.1"/>
    </source>
</evidence>
<sequence>MESKQALIVFIHGAGVGGWMWDKQVDHFSQSFDCFVPTYTFSKDQLVNEWADLFLTELQERMQKDQHVILVGFSMGAQIALEMCARKPDWFHLVMFNSGYIEPRPFLRKMVVPLMPLFNILPKSKAFSQKQAKELYIPDEHFEAYFAGAKNVTNTELQLIMNENLSYDLPDGLDRYKGKFLITIGEKEEKLLANSVQKLQQAVSQSELLTIPKIRHGFPLAEPDAFNTLLEKWIHK</sequence>
<evidence type="ECO:0000313" key="3">
    <source>
        <dbReference type="Proteomes" id="UP001418796"/>
    </source>
</evidence>
<dbReference type="InterPro" id="IPR050266">
    <property type="entry name" value="AB_hydrolase_sf"/>
</dbReference>
<dbReference type="InterPro" id="IPR029058">
    <property type="entry name" value="AB_hydrolase_fold"/>
</dbReference>
<accession>A0ABU9VGT8</accession>
<dbReference type="Pfam" id="PF12697">
    <property type="entry name" value="Abhydrolase_6"/>
    <property type="match status" value="1"/>
</dbReference>
<dbReference type="SUPFAM" id="SSF53474">
    <property type="entry name" value="alpha/beta-Hydrolases"/>
    <property type="match status" value="1"/>
</dbReference>
<comment type="caution">
    <text evidence="2">The sequence shown here is derived from an EMBL/GenBank/DDBJ whole genome shotgun (WGS) entry which is preliminary data.</text>
</comment>
<organism evidence="2 3">
    <name type="scientific">Alkalicoccobacillus gibsonii</name>
    <dbReference type="NCBI Taxonomy" id="79881"/>
    <lineage>
        <taxon>Bacteria</taxon>
        <taxon>Bacillati</taxon>
        <taxon>Bacillota</taxon>
        <taxon>Bacilli</taxon>
        <taxon>Bacillales</taxon>
        <taxon>Bacillaceae</taxon>
        <taxon>Alkalicoccobacillus</taxon>
    </lineage>
</organism>
<name>A0ABU9VGT8_9BACI</name>
<dbReference type="RefSeq" id="WP_343129872.1">
    <property type="nucleotide sequence ID" value="NZ_JBCITK010000001.1"/>
</dbReference>
<keyword evidence="2" id="KW-0378">Hydrolase</keyword>
<reference evidence="2 3" key="1">
    <citation type="submission" date="2024-03" db="EMBL/GenBank/DDBJ databases">
        <title>Bacilli Hybrid Assemblies.</title>
        <authorList>
            <person name="Kovac J."/>
        </authorList>
    </citation>
    <scope>NUCLEOTIDE SEQUENCE [LARGE SCALE GENOMIC DNA]</scope>
    <source>
        <strain evidence="2 3">FSL R7-0666</strain>
    </source>
</reference>
<dbReference type="InterPro" id="IPR000073">
    <property type="entry name" value="AB_hydrolase_1"/>
</dbReference>
<dbReference type="PANTHER" id="PTHR43798">
    <property type="entry name" value="MONOACYLGLYCEROL LIPASE"/>
    <property type="match status" value="1"/>
</dbReference>
<keyword evidence="3" id="KW-1185">Reference proteome</keyword>
<evidence type="ECO:0000259" key="1">
    <source>
        <dbReference type="Pfam" id="PF12697"/>
    </source>
</evidence>
<dbReference type="Proteomes" id="UP001418796">
    <property type="component" value="Unassembled WGS sequence"/>
</dbReference>
<feature type="domain" description="AB hydrolase-1" evidence="1">
    <location>
        <begin position="8"/>
        <end position="227"/>
    </location>
</feature>
<proteinExistence type="predicted"/>
<dbReference type="GO" id="GO:0016787">
    <property type="term" value="F:hydrolase activity"/>
    <property type="evidence" value="ECO:0007669"/>
    <property type="project" value="UniProtKB-KW"/>
</dbReference>
<protein>
    <submittedName>
        <fullName evidence="2">Alpha/beta hydrolase</fullName>
    </submittedName>
</protein>
<gene>
    <name evidence="2" type="ORF">MKY91_06685</name>
</gene>
<dbReference type="Gene3D" id="3.40.50.1820">
    <property type="entry name" value="alpha/beta hydrolase"/>
    <property type="match status" value="1"/>
</dbReference>
<dbReference type="EMBL" id="JBCITK010000001">
    <property type="protein sequence ID" value="MEN0642827.1"/>
    <property type="molecule type" value="Genomic_DNA"/>
</dbReference>